<dbReference type="GeneID" id="76835626"/>
<name>A0A9X9T727_METOG</name>
<evidence type="ECO:0008006" key="4">
    <source>
        <dbReference type="Google" id="ProtNLM"/>
    </source>
</evidence>
<dbReference type="PROSITE" id="PS51257">
    <property type="entry name" value="PROKAR_LIPOPROTEIN"/>
    <property type="match status" value="1"/>
</dbReference>
<proteinExistence type="predicted"/>
<dbReference type="AlphaFoldDB" id="A0A9X9T727"/>
<dbReference type="RefSeq" id="WP_268186127.1">
    <property type="nucleotide sequence ID" value="NZ_CP113361.1"/>
</dbReference>
<dbReference type="KEGG" id="mou:OU421_10950"/>
<feature type="region of interest" description="Disordered" evidence="1">
    <location>
        <begin position="34"/>
        <end position="54"/>
    </location>
</feature>
<organism evidence="2 3">
    <name type="scientific">Methanogenium organophilum</name>
    <dbReference type="NCBI Taxonomy" id="2199"/>
    <lineage>
        <taxon>Archaea</taxon>
        <taxon>Methanobacteriati</taxon>
        <taxon>Methanobacteriota</taxon>
        <taxon>Stenosarchaea group</taxon>
        <taxon>Methanomicrobia</taxon>
        <taxon>Methanomicrobiales</taxon>
        <taxon>Methanomicrobiaceae</taxon>
        <taxon>Methanogenium</taxon>
    </lineage>
</organism>
<evidence type="ECO:0000313" key="3">
    <source>
        <dbReference type="Proteomes" id="UP001163096"/>
    </source>
</evidence>
<keyword evidence="3" id="KW-1185">Reference proteome</keyword>
<dbReference type="EMBL" id="CP113361">
    <property type="protein sequence ID" value="WAI00923.1"/>
    <property type="molecule type" value="Genomic_DNA"/>
</dbReference>
<accession>A0A9X9T727</accession>
<gene>
    <name evidence="2" type="ORF">OU421_10950</name>
</gene>
<evidence type="ECO:0000313" key="2">
    <source>
        <dbReference type="EMBL" id="WAI00923.1"/>
    </source>
</evidence>
<protein>
    <recommendedName>
        <fullName evidence="4">Lipoprotein</fullName>
    </recommendedName>
</protein>
<evidence type="ECO:0000256" key="1">
    <source>
        <dbReference type="SAM" id="MobiDB-lite"/>
    </source>
</evidence>
<reference evidence="2" key="1">
    <citation type="submission" date="2022-11" db="EMBL/GenBank/DDBJ databases">
        <title>Complete genome sequence of Methanogenium organophilum DSM 3596.</title>
        <authorList>
            <person name="Chen S.-C."/>
            <person name="Lai S.-J."/>
            <person name="You Y.-T."/>
        </authorList>
    </citation>
    <scope>NUCLEOTIDE SEQUENCE</scope>
    <source>
        <strain evidence="2">DSM 3596</strain>
    </source>
</reference>
<dbReference type="Proteomes" id="UP001163096">
    <property type="component" value="Chromosome"/>
</dbReference>
<feature type="compositionally biased region" description="Low complexity" evidence="1">
    <location>
        <begin position="36"/>
        <end position="54"/>
    </location>
</feature>
<sequence>MKDIRIGWKLAVCVMVLLSVCLVCGCTDDSSAGDGTATPAQTAAPTAQSPQASAPGEVVHYSALMEFLPTMTSNWVTGEKDGATMTYEGESWSQVYGDYTLKSDDSVVGYVAIQDTRGIEGAGYYQMWQSKMTFETPEMKMYTGTAGGYPAYFVENLEDNEYSEIVWVDDRFFVYVMIENGKPEYLTVFNNQIDFDGIAALA</sequence>